<protein>
    <recommendedName>
        <fullName evidence="2">ABC transporter domain-containing protein</fullName>
    </recommendedName>
</protein>
<dbReference type="InterPro" id="IPR017871">
    <property type="entry name" value="ABC_transporter-like_CS"/>
</dbReference>
<evidence type="ECO:0000313" key="4">
    <source>
        <dbReference type="Proteomes" id="UP000194577"/>
    </source>
</evidence>
<name>A0ABX4MH29_9ACTO</name>
<dbReference type="InterPro" id="IPR027417">
    <property type="entry name" value="P-loop_NTPase"/>
</dbReference>
<dbReference type="InterPro" id="IPR039421">
    <property type="entry name" value="Type_1_exporter"/>
</dbReference>
<reference evidence="3 4" key="1">
    <citation type="submission" date="2017-10" db="EMBL/GenBank/DDBJ databases">
        <title>Draft genome sequence of cellulolytic Actinomyces sp CtC72 isolated from cattle rumen fluid.</title>
        <authorList>
            <person name="Joshi A.J."/>
            <person name="Vasudevan G."/>
            <person name="Lanjekar V.B."/>
            <person name="Hivarkar S."/>
            <person name="Engineer A."/>
            <person name="Pore S.D."/>
            <person name="Dhakephalkar P.K."/>
            <person name="Dagar S."/>
        </authorList>
    </citation>
    <scope>NUCLEOTIDE SEQUENCE [LARGE SCALE GENOMIC DNA]</scope>
    <source>
        <strain evidence="4">CtC72</strain>
    </source>
</reference>
<evidence type="ECO:0000313" key="3">
    <source>
        <dbReference type="EMBL" id="PHP53482.1"/>
    </source>
</evidence>
<dbReference type="InterPro" id="IPR003439">
    <property type="entry name" value="ABC_transporter-like_ATP-bd"/>
</dbReference>
<organism evidence="3 4">
    <name type="scientific">Actinomyces ruminis</name>
    <dbReference type="NCBI Taxonomy" id="1937003"/>
    <lineage>
        <taxon>Bacteria</taxon>
        <taxon>Bacillati</taxon>
        <taxon>Actinomycetota</taxon>
        <taxon>Actinomycetes</taxon>
        <taxon>Actinomycetales</taxon>
        <taxon>Actinomycetaceae</taxon>
        <taxon>Actinomyces</taxon>
    </lineage>
</organism>
<dbReference type="PANTHER" id="PTHR24221:SF654">
    <property type="entry name" value="ATP-BINDING CASSETTE SUB-FAMILY B MEMBER 6"/>
    <property type="match status" value="1"/>
</dbReference>
<dbReference type="Pfam" id="PF00005">
    <property type="entry name" value="ABC_tran"/>
    <property type="match status" value="1"/>
</dbReference>
<dbReference type="Proteomes" id="UP000194577">
    <property type="component" value="Unassembled WGS sequence"/>
</dbReference>
<keyword evidence="4" id="KW-1185">Reference proteome</keyword>
<evidence type="ECO:0000256" key="1">
    <source>
        <dbReference type="SAM" id="MobiDB-lite"/>
    </source>
</evidence>
<proteinExistence type="predicted"/>
<sequence>MRAVPLEEVRRTIVVSGAHAEAFAGTLAEEVLGDEIPLSEPRSIVEVIRTGAVAGAHGDEGPAAGGGVAPLTAAQRERAEYALAVAAAGDALDSLGGLDGQLTEKARNVSGGQRQRLALARAVARRAPVLVLVEPTSALDSHTEDLVARRLCEDRRGLTTVIVTASPLLLGRCDEVVLLRAETPEGLQADAARAPTPAGAGAASGGGVRELARGTHHELRALEAYRAVVERGVDAGGER</sequence>
<dbReference type="SUPFAM" id="SSF52540">
    <property type="entry name" value="P-loop containing nucleoside triphosphate hydrolases"/>
    <property type="match status" value="1"/>
</dbReference>
<dbReference type="Gene3D" id="3.40.50.300">
    <property type="entry name" value="P-loop containing nucleotide triphosphate hydrolases"/>
    <property type="match status" value="1"/>
</dbReference>
<accession>A0ABX4MH29</accession>
<evidence type="ECO:0000259" key="2">
    <source>
        <dbReference type="Pfam" id="PF00005"/>
    </source>
</evidence>
<dbReference type="PANTHER" id="PTHR24221">
    <property type="entry name" value="ATP-BINDING CASSETTE SUB-FAMILY B"/>
    <property type="match status" value="1"/>
</dbReference>
<feature type="domain" description="ABC transporter" evidence="2">
    <location>
        <begin position="91"/>
        <end position="137"/>
    </location>
</feature>
<feature type="region of interest" description="Disordered" evidence="1">
    <location>
        <begin position="188"/>
        <end position="207"/>
    </location>
</feature>
<gene>
    <name evidence="3" type="ORF">BW737_002300</name>
</gene>
<feature type="compositionally biased region" description="Low complexity" evidence="1">
    <location>
        <begin position="189"/>
        <end position="201"/>
    </location>
</feature>
<dbReference type="PROSITE" id="PS00211">
    <property type="entry name" value="ABC_TRANSPORTER_1"/>
    <property type="match status" value="1"/>
</dbReference>
<dbReference type="EMBL" id="MTPX02000017">
    <property type="protein sequence ID" value="PHP53482.1"/>
    <property type="molecule type" value="Genomic_DNA"/>
</dbReference>
<comment type="caution">
    <text evidence="3">The sequence shown here is derived from an EMBL/GenBank/DDBJ whole genome shotgun (WGS) entry which is preliminary data.</text>
</comment>